<evidence type="ECO:0000256" key="2">
    <source>
        <dbReference type="SAM" id="MobiDB-lite"/>
    </source>
</evidence>
<dbReference type="AlphaFoldDB" id="A0A9P8T0V4"/>
<organism evidence="3 4">
    <name type="scientific">Ogataea polymorpha</name>
    <dbReference type="NCBI Taxonomy" id="460523"/>
    <lineage>
        <taxon>Eukaryota</taxon>
        <taxon>Fungi</taxon>
        <taxon>Dikarya</taxon>
        <taxon>Ascomycota</taxon>
        <taxon>Saccharomycotina</taxon>
        <taxon>Pichiomycetes</taxon>
        <taxon>Pichiales</taxon>
        <taxon>Pichiaceae</taxon>
        <taxon>Ogataea</taxon>
    </lineage>
</organism>
<protein>
    <submittedName>
        <fullName evidence="3">Uncharacterized protein</fullName>
    </submittedName>
</protein>
<feature type="coiled-coil region" evidence="1">
    <location>
        <begin position="313"/>
        <end position="340"/>
    </location>
</feature>
<evidence type="ECO:0000256" key="1">
    <source>
        <dbReference type="SAM" id="Coils"/>
    </source>
</evidence>
<evidence type="ECO:0000313" key="4">
    <source>
        <dbReference type="Proteomes" id="UP000788993"/>
    </source>
</evidence>
<feature type="region of interest" description="Disordered" evidence="2">
    <location>
        <begin position="186"/>
        <end position="268"/>
    </location>
</feature>
<dbReference type="EMBL" id="JAEUBD010001468">
    <property type="protein sequence ID" value="KAH3661011.1"/>
    <property type="molecule type" value="Genomic_DNA"/>
</dbReference>
<gene>
    <name evidence="3" type="ORF">OGATHE_005343</name>
</gene>
<accession>A0A9P8T0V4</accession>
<proteinExistence type="predicted"/>
<dbReference type="Proteomes" id="UP000788993">
    <property type="component" value="Unassembled WGS sequence"/>
</dbReference>
<comment type="caution">
    <text evidence="3">The sequence shown here is derived from an EMBL/GenBank/DDBJ whole genome shotgun (WGS) entry which is preliminary data.</text>
</comment>
<keyword evidence="1" id="KW-0175">Coiled coil</keyword>
<evidence type="ECO:0000313" key="3">
    <source>
        <dbReference type="EMBL" id="KAH3661011.1"/>
    </source>
</evidence>
<sequence length="528" mass="60870">MKITLSTRNACEKKSFQININERYSDDRRNRRLKPFFVSQLFSLTNYDPMDTSSDSSDPDVAYETVTPNEVERLVGFPKHASSTDSEDGSDLSFQNHYSLENGLPPLKLTSNSDQMSSPIIYRDKQIGEQHLSLRSKKSPLQDKTNVYANEQNPFKDDGHKSSMGKRLLVSELVNHFDKEAFADPQVKFRSQRNQAPPLSRMPPALKFDISDDSSPSSNYKSFPAYGPPATSFHPEALQHPAPNEDSGDISSDVSSERSRQPSQEYHPNYHQKVNFCHLSTPTTKYPVTSTLEKHQDSELQPSSEYYHLLVEKDKVDLRYQNLLSEHNRLKERFLCMQEESEKLKGLAHALNEERIRELKRYQDEKGFHQSLEKKHDDEFKLLAKFIRNAFEDIIGVPIDDYDTPTNNKSHHTQCVKLLEMLRVAIRTKERMEVKSHASDIQMLRRRMEHMELDSSEIKQQLRYASKWLEATYCSLIGMLGGSVFVPDKEVLLTANNIQQKIQNSADRDAEWIHNGVIAALMRELNDR</sequence>
<reference evidence="3" key="2">
    <citation type="submission" date="2021-01" db="EMBL/GenBank/DDBJ databases">
        <authorList>
            <person name="Schikora-Tamarit M.A."/>
        </authorList>
    </citation>
    <scope>NUCLEOTIDE SEQUENCE</scope>
    <source>
        <strain evidence="3">NCAIM Y.01608</strain>
    </source>
</reference>
<reference evidence="3" key="1">
    <citation type="journal article" date="2021" name="Open Biol.">
        <title>Shared evolutionary footprints suggest mitochondrial oxidative damage underlies multiple complex I losses in fungi.</title>
        <authorList>
            <person name="Schikora-Tamarit M.A."/>
            <person name="Marcet-Houben M."/>
            <person name="Nosek J."/>
            <person name="Gabaldon T."/>
        </authorList>
    </citation>
    <scope>NUCLEOTIDE SEQUENCE</scope>
    <source>
        <strain evidence="3">NCAIM Y.01608</strain>
    </source>
</reference>
<name>A0A9P8T0V4_9ASCO</name>
<keyword evidence="4" id="KW-1185">Reference proteome</keyword>